<dbReference type="Proteomes" id="UP000005388">
    <property type="component" value="Unassembled WGS sequence"/>
</dbReference>
<evidence type="ECO:0000313" key="6">
    <source>
        <dbReference type="Proteomes" id="UP000005388"/>
    </source>
</evidence>
<evidence type="ECO:0000256" key="2">
    <source>
        <dbReference type="PROSITE-ProRule" id="PRU00703"/>
    </source>
</evidence>
<dbReference type="SUPFAM" id="SSF54631">
    <property type="entry name" value="CBS-domain pair"/>
    <property type="match status" value="1"/>
</dbReference>
<dbReference type="InterPro" id="IPR051257">
    <property type="entry name" value="Diverse_CBS-Domain"/>
</dbReference>
<organism evidence="5 6">
    <name type="scientific">Streptococcus urinalis 2285-97</name>
    <dbReference type="NCBI Taxonomy" id="764291"/>
    <lineage>
        <taxon>Bacteria</taxon>
        <taxon>Bacillati</taxon>
        <taxon>Bacillota</taxon>
        <taxon>Bacilli</taxon>
        <taxon>Lactobacillales</taxon>
        <taxon>Streptococcaceae</taxon>
        <taxon>Streptococcus</taxon>
    </lineage>
</organism>
<protein>
    <submittedName>
        <fullName evidence="5">CBS domain protein</fullName>
    </submittedName>
</protein>
<dbReference type="Gene3D" id="3.30.70.260">
    <property type="match status" value="1"/>
</dbReference>
<sequence length="219" mass="24674">MAVKDFMTKKVVYVSPETSVAHAADIMRDQGLRRLPVVENDHLVGLVTEGTMADATPSKATRLSIYEMNYLLNKTKIRNIMIREVITISPYARLEDAIYKMMKHKVGVLPVVENDQVYGIITDRDVFKVFLQVSGYGEEGTRVIVETEDTIGVLAKVADIISKENVNIYRTVVATRKTGKVVIEIQLDGKVEPKQLREKLEQEHILVESIEQTEAKADL</sequence>
<dbReference type="Gene3D" id="3.10.580.10">
    <property type="entry name" value="CBS-domain"/>
    <property type="match status" value="1"/>
</dbReference>
<dbReference type="eggNOG" id="COG0517">
    <property type="taxonomic scope" value="Bacteria"/>
</dbReference>
<dbReference type="CDD" id="cd04584">
    <property type="entry name" value="CBS_pair_AcuB_like"/>
    <property type="match status" value="1"/>
</dbReference>
<evidence type="ECO:0000256" key="1">
    <source>
        <dbReference type="ARBA" id="ARBA00023122"/>
    </source>
</evidence>
<feature type="domain" description="CBS" evidence="3">
    <location>
        <begin position="7"/>
        <end position="63"/>
    </location>
</feature>
<dbReference type="PANTHER" id="PTHR43080">
    <property type="entry name" value="CBS DOMAIN-CONTAINING PROTEIN CBSX3, MITOCHONDRIAL"/>
    <property type="match status" value="1"/>
</dbReference>
<comment type="caution">
    <text evidence="5">The sequence shown here is derived from an EMBL/GenBank/DDBJ whole genome shotgun (WGS) entry which is preliminary data.</text>
</comment>
<dbReference type="InterPro" id="IPR045865">
    <property type="entry name" value="ACT-like_dom_sf"/>
</dbReference>
<dbReference type="AlphaFoldDB" id="G5KCI0"/>
<proteinExistence type="predicted"/>
<dbReference type="InterPro" id="IPR046342">
    <property type="entry name" value="CBS_dom_sf"/>
</dbReference>
<dbReference type="STRING" id="764291.STRUR_1719"/>
<evidence type="ECO:0000313" key="5">
    <source>
        <dbReference type="EMBL" id="EHJ56935.1"/>
    </source>
</evidence>
<evidence type="ECO:0000259" key="3">
    <source>
        <dbReference type="PROSITE" id="PS51371"/>
    </source>
</evidence>
<dbReference type="InterPro" id="IPR000644">
    <property type="entry name" value="CBS_dom"/>
</dbReference>
<keyword evidence="1 2" id="KW-0129">CBS domain</keyword>
<dbReference type="InterPro" id="IPR002912">
    <property type="entry name" value="ACT_dom"/>
</dbReference>
<dbReference type="Pfam" id="PF00571">
    <property type="entry name" value="CBS"/>
    <property type="match status" value="2"/>
</dbReference>
<dbReference type="PROSITE" id="PS51671">
    <property type="entry name" value="ACT"/>
    <property type="match status" value="1"/>
</dbReference>
<keyword evidence="6" id="KW-1185">Reference proteome</keyword>
<dbReference type="CDD" id="cd02116">
    <property type="entry name" value="ACT"/>
    <property type="match status" value="1"/>
</dbReference>
<dbReference type="SUPFAM" id="SSF55021">
    <property type="entry name" value="ACT-like"/>
    <property type="match status" value="1"/>
</dbReference>
<accession>G5KCI0</accession>
<name>G5KCI0_9STRE</name>
<reference evidence="5 6" key="1">
    <citation type="journal article" date="2014" name="Int. J. Syst. Evol. Microbiol.">
        <title>Phylogenomics and the dynamic genome evolution of the genus Streptococcus.</title>
        <authorList>
            <consortium name="The Broad Institute Genome Sequencing Platform"/>
            <person name="Richards V.P."/>
            <person name="Palmer S.R."/>
            <person name="Pavinski Bitar P.D."/>
            <person name="Qin X."/>
            <person name="Weinstock G.M."/>
            <person name="Highlander S.K."/>
            <person name="Town C.D."/>
            <person name="Burne R.A."/>
            <person name="Stanhope M.J."/>
        </authorList>
    </citation>
    <scope>NUCLEOTIDE SEQUENCE [LARGE SCALE GENOMIC DNA]</scope>
    <source>
        <strain evidence="5 6">2285-97</strain>
    </source>
</reference>
<gene>
    <name evidence="5" type="ORF">STRUR_1719</name>
</gene>
<dbReference type="SMART" id="SM00116">
    <property type="entry name" value="CBS"/>
    <property type="match status" value="2"/>
</dbReference>
<dbReference type="RefSeq" id="WP_006739671.1">
    <property type="nucleotide sequence ID" value="NZ_AEUZ02000001.1"/>
</dbReference>
<evidence type="ECO:0000259" key="4">
    <source>
        <dbReference type="PROSITE" id="PS51671"/>
    </source>
</evidence>
<dbReference type="PANTHER" id="PTHR43080:SF2">
    <property type="entry name" value="CBS DOMAIN-CONTAINING PROTEIN"/>
    <property type="match status" value="1"/>
</dbReference>
<dbReference type="PROSITE" id="PS51371">
    <property type="entry name" value="CBS"/>
    <property type="match status" value="2"/>
</dbReference>
<feature type="domain" description="CBS" evidence="3">
    <location>
        <begin position="81"/>
        <end position="139"/>
    </location>
</feature>
<dbReference type="EMBL" id="AEUZ02000001">
    <property type="protein sequence ID" value="EHJ56935.1"/>
    <property type="molecule type" value="Genomic_DNA"/>
</dbReference>
<feature type="domain" description="ACT" evidence="4">
    <location>
        <begin position="142"/>
        <end position="219"/>
    </location>
</feature>